<reference evidence="3 4" key="1">
    <citation type="submission" date="2021-01" db="EMBL/GenBank/DDBJ databases">
        <title>Whole genome shotgun sequence of Actinoplanes palleronii NBRC 14916.</title>
        <authorList>
            <person name="Komaki H."/>
            <person name="Tamura T."/>
        </authorList>
    </citation>
    <scope>NUCLEOTIDE SEQUENCE [LARGE SCALE GENOMIC DNA]</scope>
    <source>
        <strain evidence="3 4">NBRC 14916</strain>
    </source>
</reference>
<evidence type="ECO:0000256" key="1">
    <source>
        <dbReference type="SAM" id="MobiDB-lite"/>
    </source>
</evidence>
<evidence type="ECO:0000256" key="2">
    <source>
        <dbReference type="SAM" id="Phobius"/>
    </source>
</evidence>
<feature type="compositionally biased region" description="Polar residues" evidence="1">
    <location>
        <begin position="1"/>
        <end position="10"/>
    </location>
</feature>
<proteinExistence type="predicted"/>
<evidence type="ECO:0000313" key="3">
    <source>
        <dbReference type="EMBL" id="GIE66574.1"/>
    </source>
</evidence>
<feature type="compositionally biased region" description="Basic and acidic residues" evidence="1">
    <location>
        <begin position="607"/>
        <end position="616"/>
    </location>
</feature>
<accession>A0ABQ4B7A6</accession>
<feature type="compositionally biased region" description="Low complexity" evidence="1">
    <location>
        <begin position="623"/>
        <end position="652"/>
    </location>
</feature>
<sequence>MSEQPPSLSIRSAGDGAEAPTPREPKRKRFFGILGPKRPAAVVKEDSSPVTTDKSDKPGAETVPPKPSEPDAASPKPGESDSAPLKASEPDSALPKAGEPGLASPKAGGPDPASPKVSEPDAASPKAGESDSVSPRVGGAKSEPLTAGDGGPDKSGESVPAASGNPQEAGTKPKRRGLPDTRPPGAPPDPWTAFTTIPEKPPGRIRRGLRAGGRGLIHEYALSFYISALLAVGLTWPTLRYPLHTLPQDLGDPSRQAWQVSWVGHVLRTNPVKLWQSNAYFPAKDSFAFGDNLLGYAPFGLIGDGPNAAILRYNILFVVAHALLLFGAYALVRQLGVRPTGAAVAAAAFAWAPWRLAQEGHLDIVSAGAIPLALALLARGHGWSLRYGFRPALRHTGWAALGWLVAIWQLSLGFSLGLPFAYVLGSIVLFLLIAVPIRWFRQRRRTKAAKALVPALVPAAETATAVAATAVATTAVTATEKATTGVAAAGVATAGVATATTATTGVATKNPDAGTKTSIEDGAKKGTEAEAQKGTADKSEKGSAAGVTEPSAQGTTKDAEESADKAAPNATDRATDKAADQAGLKPAGQAAQKQDADKSTQKTADQSIRKTADPDAQKSTNSATEKAVALAAEKTAAPATEQAAVPATEKAAAPAVEKAAVPATEKAAVPASENAAAPAVEKAAGQGAKPDSATATDQDQPKATAEAAKPGTRKSAKPRREKKPRKPTKPRTRKGPREGTVLGWRLLLTNFLGVLFFVGVGAVIAIPYLRVPDSPTRSSEIDFFSPPLRSLLIGPAESRIWGAAHATPRASLGWAAEMSLLPGFMLYALALAGLLFSIWRWRQRLFLVLALAASVILTLGTTFFGGRWTYLPLFGHLPASFDLRIPGRLMLWTTLLLAILAGGAVDEFVRRAEQLAAQRTPPWPGPWMRLATLVPLLLVALEGWSSTAHPVAPTQPAAMRTVGGPVLVLPTGALEDQIVQLWTTSRYQQVANGGGTVAAAQQAELRGKVTAFPDLASIAYLRSIGVNTVLLVRSDVAGTPWEQAGDLPVDSLGIRREDLTDAVVFRLN</sequence>
<feature type="compositionally biased region" description="Basic residues" evidence="1">
    <location>
        <begin position="711"/>
        <end position="734"/>
    </location>
</feature>
<feature type="compositionally biased region" description="Low complexity" evidence="1">
    <location>
        <begin position="672"/>
        <end position="688"/>
    </location>
</feature>
<name>A0ABQ4B7A6_9ACTN</name>
<feature type="region of interest" description="Disordered" evidence="1">
    <location>
        <begin position="1"/>
        <end position="204"/>
    </location>
</feature>
<feature type="transmembrane region" description="Helical" evidence="2">
    <location>
        <begin position="889"/>
        <end position="909"/>
    </location>
</feature>
<keyword evidence="2" id="KW-0472">Membrane</keyword>
<dbReference type="EMBL" id="BOMS01000037">
    <property type="protein sequence ID" value="GIE66574.1"/>
    <property type="molecule type" value="Genomic_DNA"/>
</dbReference>
<feature type="transmembrane region" description="Helical" evidence="2">
    <location>
        <begin position="216"/>
        <end position="236"/>
    </location>
</feature>
<feature type="compositionally biased region" description="Pro residues" evidence="1">
    <location>
        <begin position="181"/>
        <end position="190"/>
    </location>
</feature>
<feature type="transmembrane region" description="Helical" evidence="2">
    <location>
        <begin position="846"/>
        <end position="869"/>
    </location>
</feature>
<feature type="transmembrane region" description="Helical" evidence="2">
    <location>
        <begin position="310"/>
        <end position="332"/>
    </location>
</feature>
<organism evidence="3 4">
    <name type="scientific">Actinoplanes palleronii</name>
    <dbReference type="NCBI Taxonomy" id="113570"/>
    <lineage>
        <taxon>Bacteria</taxon>
        <taxon>Bacillati</taxon>
        <taxon>Actinomycetota</taxon>
        <taxon>Actinomycetes</taxon>
        <taxon>Micromonosporales</taxon>
        <taxon>Micromonosporaceae</taxon>
        <taxon>Actinoplanes</taxon>
    </lineage>
</organism>
<protein>
    <submittedName>
        <fullName evidence="3">Uncharacterized protein</fullName>
    </submittedName>
</protein>
<gene>
    <name evidence="3" type="ORF">Apa02nite_026820</name>
</gene>
<comment type="caution">
    <text evidence="3">The sequence shown here is derived from an EMBL/GenBank/DDBJ whole genome shotgun (WGS) entry which is preliminary data.</text>
</comment>
<feature type="compositionally biased region" description="Basic and acidic residues" evidence="1">
    <location>
        <begin position="518"/>
        <end position="541"/>
    </location>
</feature>
<evidence type="ECO:0000313" key="4">
    <source>
        <dbReference type="Proteomes" id="UP000624709"/>
    </source>
</evidence>
<keyword evidence="2" id="KW-1133">Transmembrane helix</keyword>
<dbReference type="Proteomes" id="UP000624709">
    <property type="component" value="Unassembled WGS sequence"/>
</dbReference>
<feature type="transmembrane region" description="Helical" evidence="2">
    <location>
        <begin position="820"/>
        <end position="839"/>
    </location>
</feature>
<feature type="transmembrane region" description="Helical" evidence="2">
    <location>
        <begin position="362"/>
        <end position="380"/>
    </location>
</feature>
<keyword evidence="4" id="KW-1185">Reference proteome</keyword>
<feature type="compositionally biased region" description="Basic and acidic residues" evidence="1">
    <location>
        <begin position="43"/>
        <end position="59"/>
    </location>
</feature>
<feature type="region of interest" description="Disordered" evidence="1">
    <location>
        <begin position="506"/>
        <end position="652"/>
    </location>
</feature>
<feature type="transmembrane region" description="Helical" evidence="2">
    <location>
        <begin position="420"/>
        <end position="440"/>
    </location>
</feature>
<keyword evidence="2" id="KW-0812">Transmembrane</keyword>
<feature type="transmembrane region" description="Helical" evidence="2">
    <location>
        <begin position="392"/>
        <end position="414"/>
    </location>
</feature>
<feature type="transmembrane region" description="Helical" evidence="2">
    <location>
        <begin position="742"/>
        <end position="769"/>
    </location>
</feature>
<feature type="transmembrane region" description="Helical" evidence="2">
    <location>
        <begin position="339"/>
        <end position="356"/>
    </location>
</feature>
<feature type="region of interest" description="Disordered" evidence="1">
    <location>
        <begin position="672"/>
        <end position="737"/>
    </location>
</feature>